<sequence>MTPPDETERTTDSPLTGGQPPATREELQAVVEEKTAAAEAAVEGPVVNAAPARKRAAAKKAPAAKKATTAAGKAAPAKATAADGTAARKTTARKTTAKKAAAGAAAPAEKATKRAPRKRAAAQGDVVAEQGGTAAPVVAPAPIAEPGSPTGAPAGQPEPPSPDPAEPNTPQAPDEDGGTSTGTAAPTATAAPTEAAPTPTPDRTAPAEHAAAGAGSEVAAATVPEGQAPAEEGLAHQEAPAEVGEEQLRAVVDGWSYAPHSVLGAHPAREGWVVRTLRPDAVSVTVVDEDGSRHDARSLHPGGIFEAHLPKQPGDYRVEVTYGDGEGGTNTFVVDDPYRWLPTVGELDQHLIREGRHERLWEVLGSHVRRYDTPRGPVEGVSFAVWAPNAQGVRVTGDFDYWEARAYPMRSLGSSGVWEVFIPGVAVGVKYRYHVLGRDGVWRHKSDPLAFETEVPPLNASIVTESTHEWNDDEWLAQRARGGWHERPMSIYEVHAGSWRQGLSYRELADELVDYVVEHGFTHLEFMPLAEHPFGGSWGYQVTSYYAPTSRFGSPDDLRYLIDRAHQAGIGVIVDWVPAHFPKDEWALARFDGTPLYEHGDPRRGEQLDWGTYVFDFGRSEVRNFLVANALYWCKEFHVDGIRVDAVASMLYLDYSRDEWVPNVHGGRENLEAMAFLQEMNATVYREVPGVVTIAEESTAWPGVTRPTHLGGLGFGFKWNMGWMHDSLAYMSKEPVHRSYHHGQLTFSMIYAYSENYVLPISHDEVVYGKGSLLRKMPGDRWQQLANLRAYLAYMWAHPGKQLLFMGSEFAQDAEWAESRSLDWWHLDDPAHRGVLQLVTDLNARYRETAALWSLDVDPSGFQWIDANDASGNVLSFLRYGRATAAGDGADGDSGEVPALACVANFSGSPHHGYRIGLPRPGSWREVLNTDAEGYGGSGVGNMGSVEAVEEPWHGQPYSATLAVPPLGTVWFVHE</sequence>
<comment type="function">
    <text evidence="9">Catalyzes the formation of the alpha-1,6-glucosidic linkages in glycogen by scission of a 1,4-alpha-linked oligosaccharide from growing alpha-1,4-glucan chains and the subsequent attachment of the oligosaccharide to the alpha-1,6 position.</text>
</comment>
<dbReference type="Pfam" id="PF02922">
    <property type="entry name" value="CBM_48"/>
    <property type="match status" value="1"/>
</dbReference>
<evidence type="ECO:0000256" key="6">
    <source>
        <dbReference type="ARBA" id="ARBA00022679"/>
    </source>
</evidence>
<name>A0A1G9KX93_9ACTN</name>
<dbReference type="FunFam" id="3.20.20.80:FF:000003">
    <property type="entry name" value="1,4-alpha-glucan branching enzyme GlgB"/>
    <property type="match status" value="1"/>
</dbReference>
<dbReference type="EC" id="2.4.1.18" evidence="9"/>
<feature type="compositionally biased region" description="Low complexity" evidence="10">
    <location>
        <begin position="59"/>
        <end position="89"/>
    </location>
</feature>
<dbReference type="GO" id="GO:0043169">
    <property type="term" value="F:cation binding"/>
    <property type="evidence" value="ECO:0007669"/>
    <property type="project" value="InterPro"/>
</dbReference>
<feature type="compositionally biased region" description="Low complexity" evidence="10">
    <location>
        <begin position="134"/>
        <end position="146"/>
    </location>
</feature>
<accession>A0A1G9KX93</accession>
<dbReference type="STRING" id="1137991.SAMN05660642_00169"/>
<evidence type="ECO:0000313" key="12">
    <source>
        <dbReference type="EMBL" id="SDL53965.1"/>
    </source>
</evidence>
<feature type="domain" description="Glycosyl hydrolase family 13 catalytic" evidence="11">
    <location>
        <begin position="493"/>
        <end position="845"/>
    </location>
</feature>
<dbReference type="InterPro" id="IPR006048">
    <property type="entry name" value="A-amylase/branching_C"/>
</dbReference>
<dbReference type="CDD" id="cd11322">
    <property type="entry name" value="AmyAc_Glg_BE"/>
    <property type="match status" value="1"/>
</dbReference>
<keyword evidence="4 9" id="KW-0321">Glycogen metabolism</keyword>
<dbReference type="InterPro" id="IPR006407">
    <property type="entry name" value="GlgB"/>
</dbReference>
<dbReference type="InterPro" id="IPR054169">
    <property type="entry name" value="GlgB_N"/>
</dbReference>
<evidence type="ECO:0000256" key="4">
    <source>
        <dbReference type="ARBA" id="ARBA00022600"/>
    </source>
</evidence>
<dbReference type="AlphaFoldDB" id="A0A1G9KX93"/>
<dbReference type="Gene3D" id="3.20.20.80">
    <property type="entry name" value="Glycosidases"/>
    <property type="match status" value="1"/>
</dbReference>
<evidence type="ECO:0000256" key="8">
    <source>
        <dbReference type="ARBA" id="ARBA00023277"/>
    </source>
</evidence>
<comment type="subunit">
    <text evidence="9">Monomer.</text>
</comment>
<dbReference type="SUPFAM" id="SSF51011">
    <property type="entry name" value="Glycosyl hydrolase domain"/>
    <property type="match status" value="1"/>
</dbReference>
<dbReference type="GO" id="GO:0005978">
    <property type="term" value="P:glycogen biosynthetic process"/>
    <property type="evidence" value="ECO:0007669"/>
    <property type="project" value="UniProtKB-UniRule"/>
</dbReference>
<evidence type="ECO:0000256" key="5">
    <source>
        <dbReference type="ARBA" id="ARBA00022676"/>
    </source>
</evidence>
<organism evidence="12 13">
    <name type="scientific">Geodermatophilus siccatus</name>
    <dbReference type="NCBI Taxonomy" id="1137991"/>
    <lineage>
        <taxon>Bacteria</taxon>
        <taxon>Bacillati</taxon>
        <taxon>Actinomycetota</taxon>
        <taxon>Actinomycetes</taxon>
        <taxon>Geodermatophilales</taxon>
        <taxon>Geodermatophilaceae</taxon>
        <taxon>Geodermatophilus</taxon>
    </lineage>
</organism>
<feature type="active site" description="Nucleophile" evidence="9">
    <location>
        <position position="645"/>
    </location>
</feature>
<evidence type="ECO:0000256" key="7">
    <source>
        <dbReference type="ARBA" id="ARBA00023056"/>
    </source>
</evidence>
<dbReference type="SMART" id="SM00642">
    <property type="entry name" value="Aamy"/>
    <property type="match status" value="1"/>
</dbReference>
<dbReference type="InterPro" id="IPR017853">
    <property type="entry name" value="GH"/>
</dbReference>
<dbReference type="SUPFAM" id="SSF81296">
    <property type="entry name" value="E set domains"/>
    <property type="match status" value="2"/>
</dbReference>
<keyword evidence="5 9" id="KW-0328">Glycosyltransferase</keyword>
<keyword evidence="6 9" id="KW-0808">Transferase</keyword>
<dbReference type="UniPathway" id="UPA00164"/>
<dbReference type="NCBIfam" id="TIGR01515">
    <property type="entry name" value="branching_enzym"/>
    <property type="match status" value="1"/>
</dbReference>
<dbReference type="InterPro" id="IPR004193">
    <property type="entry name" value="Glyco_hydro_13_N"/>
</dbReference>
<dbReference type="Pfam" id="PF02806">
    <property type="entry name" value="Alpha-amylase_C"/>
    <property type="match status" value="1"/>
</dbReference>
<gene>
    <name evidence="9" type="primary">glgB</name>
    <name evidence="12" type="ORF">SAMN05660642_00169</name>
</gene>
<keyword evidence="8 9" id="KW-0119">Carbohydrate metabolism</keyword>
<dbReference type="Gene3D" id="2.60.40.1180">
    <property type="entry name" value="Golgi alpha-mannosidase II"/>
    <property type="match status" value="1"/>
</dbReference>
<dbReference type="PANTHER" id="PTHR43651:SF3">
    <property type="entry name" value="1,4-ALPHA-GLUCAN-BRANCHING ENZYME"/>
    <property type="match status" value="1"/>
</dbReference>
<evidence type="ECO:0000313" key="13">
    <source>
        <dbReference type="Proteomes" id="UP000198680"/>
    </source>
</evidence>
<dbReference type="HAMAP" id="MF_00685">
    <property type="entry name" value="GlgB"/>
    <property type="match status" value="1"/>
</dbReference>
<dbReference type="OrthoDB" id="9800174at2"/>
<dbReference type="FunFam" id="2.60.40.1180:FF:000002">
    <property type="entry name" value="1,4-alpha-glucan branching enzyme GlgB"/>
    <property type="match status" value="1"/>
</dbReference>
<keyword evidence="13" id="KW-1185">Reference proteome</keyword>
<dbReference type="GO" id="GO:0004553">
    <property type="term" value="F:hydrolase activity, hydrolyzing O-glycosyl compounds"/>
    <property type="evidence" value="ECO:0007669"/>
    <property type="project" value="InterPro"/>
</dbReference>
<dbReference type="Pfam" id="PF22019">
    <property type="entry name" value="GlgB_N"/>
    <property type="match status" value="1"/>
</dbReference>
<feature type="compositionally biased region" description="Basic and acidic residues" evidence="10">
    <location>
        <begin position="1"/>
        <end position="11"/>
    </location>
</feature>
<dbReference type="PANTHER" id="PTHR43651">
    <property type="entry name" value="1,4-ALPHA-GLUCAN-BRANCHING ENZYME"/>
    <property type="match status" value="1"/>
</dbReference>
<dbReference type="NCBIfam" id="NF003811">
    <property type="entry name" value="PRK05402.1"/>
    <property type="match status" value="1"/>
</dbReference>
<dbReference type="GO" id="GO:0005829">
    <property type="term" value="C:cytosol"/>
    <property type="evidence" value="ECO:0007669"/>
    <property type="project" value="TreeGrafter"/>
</dbReference>
<comment type="pathway">
    <text evidence="2 9">Glycan biosynthesis; glycogen biosynthesis.</text>
</comment>
<dbReference type="CDD" id="cd02855">
    <property type="entry name" value="E_set_GBE_prok_N"/>
    <property type="match status" value="1"/>
</dbReference>
<feature type="compositionally biased region" description="Low complexity" evidence="10">
    <location>
        <begin position="181"/>
        <end position="219"/>
    </location>
</feature>
<proteinExistence type="inferred from homology"/>
<dbReference type="InterPro" id="IPR014756">
    <property type="entry name" value="Ig_E-set"/>
</dbReference>
<feature type="compositionally biased region" description="Pro residues" evidence="10">
    <location>
        <begin position="156"/>
        <end position="167"/>
    </location>
</feature>
<evidence type="ECO:0000256" key="3">
    <source>
        <dbReference type="ARBA" id="ARBA00009000"/>
    </source>
</evidence>
<dbReference type="RefSeq" id="WP_091212626.1">
    <property type="nucleotide sequence ID" value="NZ_FNHE01000001.1"/>
</dbReference>
<comment type="similarity">
    <text evidence="3 9">Belongs to the glycosyl hydrolase 13 family. GlgB subfamily.</text>
</comment>
<feature type="active site" description="Proton donor" evidence="9">
    <location>
        <position position="696"/>
    </location>
</feature>
<feature type="compositionally biased region" description="Low complexity" evidence="10">
    <location>
        <begin position="37"/>
        <end position="51"/>
    </location>
</feature>
<dbReference type="Gene3D" id="2.60.40.10">
    <property type="entry name" value="Immunoglobulins"/>
    <property type="match status" value="2"/>
</dbReference>
<evidence type="ECO:0000259" key="11">
    <source>
        <dbReference type="SMART" id="SM00642"/>
    </source>
</evidence>
<dbReference type="EMBL" id="FNHE01000001">
    <property type="protein sequence ID" value="SDL53965.1"/>
    <property type="molecule type" value="Genomic_DNA"/>
</dbReference>
<dbReference type="NCBIfam" id="NF008967">
    <property type="entry name" value="PRK12313.1"/>
    <property type="match status" value="1"/>
</dbReference>
<evidence type="ECO:0000256" key="1">
    <source>
        <dbReference type="ARBA" id="ARBA00000826"/>
    </source>
</evidence>
<dbReference type="Proteomes" id="UP000198680">
    <property type="component" value="Unassembled WGS sequence"/>
</dbReference>
<evidence type="ECO:0000256" key="9">
    <source>
        <dbReference type="HAMAP-Rule" id="MF_00685"/>
    </source>
</evidence>
<reference evidence="13" key="1">
    <citation type="submission" date="2016-10" db="EMBL/GenBank/DDBJ databases">
        <authorList>
            <person name="Varghese N."/>
            <person name="Submissions S."/>
        </authorList>
    </citation>
    <scope>NUCLEOTIDE SEQUENCE [LARGE SCALE GENOMIC DNA]</scope>
    <source>
        <strain evidence="13">DSM 45419</strain>
    </source>
</reference>
<evidence type="ECO:0000256" key="10">
    <source>
        <dbReference type="SAM" id="MobiDB-lite"/>
    </source>
</evidence>
<dbReference type="Pfam" id="PF00128">
    <property type="entry name" value="Alpha-amylase"/>
    <property type="match status" value="1"/>
</dbReference>
<dbReference type="InterPro" id="IPR044143">
    <property type="entry name" value="GlgB_N_E_set_prok"/>
</dbReference>
<feature type="compositionally biased region" description="Low complexity" evidence="10">
    <location>
        <begin position="98"/>
        <end position="109"/>
    </location>
</feature>
<keyword evidence="7 9" id="KW-0320">Glycogen biosynthesis</keyword>
<dbReference type="InterPro" id="IPR013783">
    <property type="entry name" value="Ig-like_fold"/>
</dbReference>
<evidence type="ECO:0000256" key="2">
    <source>
        <dbReference type="ARBA" id="ARBA00004964"/>
    </source>
</evidence>
<feature type="region of interest" description="Disordered" evidence="10">
    <location>
        <begin position="1"/>
        <end position="219"/>
    </location>
</feature>
<protein>
    <recommendedName>
        <fullName evidence="9">1,4-alpha-glucan branching enzyme GlgB</fullName>
        <ecNumber evidence="9">2.4.1.18</ecNumber>
    </recommendedName>
    <alternativeName>
        <fullName evidence="9">1,4-alpha-D-glucan:1,4-alpha-D-glucan 6-glucosyl-transferase</fullName>
    </alternativeName>
    <alternativeName>
        <fullName evidence="9">Alpha-(1-&gt;4)-glucan branching enzyme</fullName>
    </alternativeName>
    <alternativeName>
        <fullName evidence="9">Glycogen branching enzyme</fullName>
        <shortName evidence="9">BE</shortName>
    </alternativeName>
</protein>
<feature type="compositionally biased region" description="Basic and acidic residues" evidence="10">
    <location>
        <begin position="23"/>
        <end position="36"/>
    </location>
</feature>
<dbReference type="GO" id="GO:0003844">
    <property type="term" value="F:1,4-alpha-glucan branching enzyme activity"/>
    <property type="evidence" value="ECO:0007669"/>
    <property type="project" value="UniProtKB-UniRule"/>
</dbReference>
<dbReference type="InterPro" id="IPR006047">
    <property type="entry name" value="GH13_cat_dom"/>
</dbReference>
<comment type="catalytic activity">
    <reaction evidence="1 9">
        <text>Transfers a segment of a (1-&gt;4)-alpha-D-glucan chain to a primary hydroxy group in a similar glucan chain.</text>
        <dbReference type="EC" id="2.4.1.18"/>
    </reaction>
</comment>
<dbReference type="InterPro" id="IPR013780">
    <property type="entry name" value="Glyco_hydro_b"/>
</dbReference>
<dbReference type="SUPFAM" id="SSF51445">
    <property type="entry name" value="(Trans)glycosidases"/>
    <property type="match status" value="1"/>
</dbReference>